<dbReference type="PRINTS" id="PR00237">
    <property type="entry name" value="GPCRRHODOPSN"/>
</dbReference>
<feature type="domain" description="G-protein coupled receptors family 1 profile" evidence="19">
    <location>
        <begin position="32"/>
        <end position="283"/>
    </location>
</feature>
<keyword evidence="3" id="KW-1003">Cell membrane</keyword>
<dbReference type="PANTHER" id="PTHR24232">
    <property type="entry name" value="G-PROTEIN COUPLED RECEPTOR"/>
    <property type="match status" value="1"/>
</dbReference>
<feature type="non-terminal residue" evidence="20">
    <location>
        <position position="1"/>
    </location>
</feature>
<feature type="transmembrane region" description="Helical" evidence="18">
    <location>
        <begin position="225"/>
        <end position="250"/>
    </location>
</feature>
<evidence type="ECO:0000313" key="20">
    <source>
        <dbReference type="EMBL" id="CAI9593891.1"/>
    </source>
</evidence>
<dbReference type="SUPFAM" id="SSF81321">
    <property type="entry name" value="Family A G protein-coupled receptor-like"/>
    <property type="match status" value="1"/>
</dbReference>
<keyword evidence="13" id="KW-0325">Glycoprotein</keyword>
<gene>
    <name evidence="20" type="ORF">SPARVUS_LOCUS11637433</name>
</gene>
<evidence type="ECO:0000256" key="3">
    <source>
        <dbReference type="ARBA" id="ARBA00022475"/>
    </source>
</evidence>
<comment type="caution">
    <text evidence="20">The sequence shown here is derived from an EMBL/GenBank/DDBJ whole genome shotgun (WGS) entry which is preliminary data.</text>
</comment>
<evidence type="ECO:0000256" key="2">
    <source>
        <dbReference type="ARBA" id="ARBA00019705"/>
    </source>
</evidence>
<dbReference type="Gene3D" id="1.20.1070.10">
    <property type="entry name" value="Rhodopsin 7-helix transmembrane proteins"/>
    <property type="match status" value="1"/>
</dbReference>
<feature type="transmembrane region" description="Helical" evidence="18">
    <location>
        <begin position="262"/>
        <end position="285"/>
    </location>
</feature>
<reference evidence="20" key="1">
    <citation type="submission" date="2023-05" db="EMBL/GenBank/DDBJ databases">
        <authorList>
            <person name="Stuckert A."/>
        </authorList>
    </citation>
    <scope>NUCLEOTIDE SEQUENCE</scope>
</reference>
<dbReference type="PROSITE" id="PS00237">
    <property type="entry name" value="G_PROTEIN_RECEP_F1_1"/>
    <property type="match status" value="1"/>
</dbReference>
<dbReference type="PROSITE" id="PS50262">
    <property type="entry name" value="G_PROTEIN_RECEP_F1_2"/>
    <property type="match status" value="1"/>
</dbReference>
<dbReference type="PRINTS" id="PR01428">
    <property type="entry name" value="PROTEASEAR"/>
</dbReference>
<evidence type="ECO:0000256" key="12">
    <source>
        <dbReference type="ARBA" id="ARBA00023170"/>
    </source>
</evidence>
<keyword evidence="4 16" id="KW-0812">Transmembrane</keyword>
<dbReference type="InterPro" id="IPR000935">
    <property type="entry name" value="Thrmbn_rcpt"/>
</dbReference>
<evidence type="ECO:0000256" key="10">
    <source>
        <dbReference type="ARBA" id="ARBA00023136"/>
    </source>
</evidence>
<evidence type="ECO:0000256" key="6">
    <source>
        <dbReference type="ARBA" id="ARBA00022729"/>
    </source>
</evidence>
<feature type="compositionally biased region" description="Low complexity" evidence="17">
    <location>
        <begin position="311"/>
        <end position="326"/>
    </location>
</feature>
<accession>A0ABN9FA30</accession>
<organism evidence="20 21">
    <name type="scientific">Staurois parvus</name>
    <dbReference type="NCBI Taxonomy" id="386267"/>
    <lineage>
        <taxon>Eukaryota</taxon>
        <taxon>Metazoa</taxon>
        <taxon>Chordata</taxon>
        <taxon>Craniata</taxon>
        <taxon>Vertebrata</taxon>
        <taxon>Euteleostomi</taxon>
        <taxon>Amphibia</taxon>
        <taxon>Batrachia</taxon>
        <taxon>Anura</taxon>
        <taxon>Neobatrachia</taxon>
        <taxon>Ranoidea</taxon>
        <taxon>Ranidae</taxon>
        <taxon>Staurois</taxon>
    </lineage>
</organism>
<feature type="region of interest" description="Disordered" evidence="17">
    <location>
        <begin position="306"/>
        <end position="326"/>
    </location>
</feature>
<name>A0ABN9FA30_9NEOB</name>
<feature type="transmembrane region" description="Helical" evidence="18">
    <location>
        <begin position="49"/>
        <end position="70"/>
    </location>
</feature>
<keyword evidence="11" id="KW-1015">Disulfide bond</keyword>
<feature type="transmembrane region" description="Helical" evidence="18">
    <location>
        <begin position="90"/>
        <end position="111"/>
    </location>
</feature>
<evidence type="ECO:0000259" key="19">
    <source>
        <dbReference type="PROSITE" id="PS50262"/>
    </source>
</evidence>
<proteinExistence type="inferred from homology"/>
<dbReference type="PANTHER" id="PTHR24232:SF20">
    <property type="entry name" value="PROTEINASE-ACTIVATED RECEPTOR 1"/>
    <property type="match status" value="1"/>
</dbReference>
<evidence type="ECO:0000256" key="11">
    <source>
        <dbReference type="ARBA" id="ARBA00023157"/>
    </source>
</evidence>
<keyword evidence="8 16" id="KW-0297">G-protein coupled receptor</keyword>
<dbReference type="PRINTS" id="PR00908">
    <property type="entry name" value="THROMBINR"/>
</dbReference>
<keyword evidence="14 16" id="KW-0807">Transducer</keyword>
<evidence type="ECO:0000256" key="1">
    <source>
        <dbReference type="ARBA" id="ARBA00004651"/>
    </source>
</evidence>
<evidence type="ECO:0000256" key="7">
    <source>
        <dbReference type="ARBA" id="ARBA00022989"/>
    </source>
</evidence>
<dbReference type="Proteomes" id="UP001162483">
    <property type="component" value="Unassembled WGS sequence"/>
</dbReference>
<feature type="transmembrane region" description="Helical" evidence="18">
    <location>
        <begin position="20"/>
        <end position="42"/>
    </location>
</feature>
<keyword evidence="9" id="KW-0094">Blood coagulation</keyword>
<dbReference type="EMBL" id="CATNWA010016594">
    <property type="protein sequence ID" value="CAI9593891.1"/>
    <property type="molecule type" value="Genomic_DNA"/>
</dbReference>
<evidence type="ECO:0000256" key="9">
    <source>
        <dbReference type="ARBA" id="ARBA00023084"/>
    </source>
</evidence>
<evidence type="ECO:0000256" key="8">
    <source>
        <dbReference type="ARBA" id="ARBA00023040"/>
    </source>
</evidence>
<evidence type="ECO:0000256" key="13">
    <source>
        <dbReference type="ARBA" id="ARBA00023180"/>
    </source>
</evidence>
<evidence type="ECO:0000256" key="17">
    <source>
        <dbReference type="SAM" id="MobiDB-lite"/>
    </source>
</evidence>
<comment type="similarity">
    <text evidence="16">Belongs to the G-protein coupled receptor 1 family.</text>
</comment>
<keyword evidence="5" id="KW-0356">Hemostasis</keyword>
<feature type="transmembrane region" description="Helical" evidence="18">
    <location>
        <begin position="180"/>
        <end position="204"/>
    </location>
</feature>
<dbReference type="InterPro" id="IPR003912">
    <property type="entry name" value="Protea_act_rcpt"/>
</dbReference>
<protein>
    <recommendedName>
        <fullName evidence="2">Proteinase-activated receptor 1</fullName>
    </recommendedName>
    <alternativeName>
        <fullName evidence="15">Thrombin receptor</fullName>
    </alternativeName>
</protein>
<evidence type="ECO:0000256" key="16">
    <source>
        <dbReference type="RuleBase" id="RU000688"/>
    </source>
</evidence>
<dbReference type="Pfam" id="PF00001">
    <property type="entry name" value="7tm_1"/>
    <property type="match status" value="1"/>
</dbReference>
<evidence type="ECO:0000256" key="15">
    <source>
        <dbReference type="ARBA" id="ARBA00031780"/>
    </source>
</evidence>
<keyword evidence="6" id="KW-0732">Signal</keyword>
<evidence type="ECO:0000256" key="4">
    <source>
        <dbReference type="ARBA" id="ARBA00022692"/>
    </source>
</evidence>
<evidence type="ECO:0000256" key="14">
    <source>
        <dbReference type="ARBA" id="ARBA00023224"/>
    </source>
</evidence>
<keyword evidence="21" id="KW-1185">Reference proteome</keyword>
<dbReference type="InterPro" id="IPR000276">
    <property type="entry name" value="GPCR_Rhodpsn"/>
</dbReference>
<keyword evidence="7 18" id="KW-1133">Transmembrane helix</keyword>
<comment type="subcellular location">
    <subcellularLocation>
        <location evidence="1">Cell membrane</location>
        <topology evidence="1">Multi-pass membrane protein</topology>
    </subcellularLocation>
</comment>
<sequence length="326" mass="37431">ISDESLAYLRSPWLTKFTPSVYTVVFLLSLPLNIAAIMIFLFKIQEKTSAVVFMLNLAFADVLFVMLLPFKIIYRFSGNNWVIGEGTCRFVIVAFYCNMYCSILLMTCISVDRFLAVVYPIRSLLWRKVSRAWKICLFIWMVSIVFPVPLFIRKLTIHIDQLNITTCFDMLGRKAVENFYFHYFTTLISIFFLLPLIITTFCYVAIIRSLSSPKIESTFKKSRSVFLCVTVLFEYIICFGPSNIVLLLKYINFDKPFGDTMYFAYVISVTMSSISCCLDPVIYYFGSSKCQKYIYSLVCCGKTKADHKQTDSSSRTTGGETSTPTL</sequence>
<feature type="transmembrane region" description="Helical" evidence="18">
    <location>
        <begin position="132"/>
        <end position="152"/>
    </location>
</feature>
<evidence type="ECO:0000256" key="5">
    <source>
        <dbReference type="ARBA" id="ARBA00022696"/>
    </source>
</evidence>
<evidence type="ECO:0000256" key="18">
    <source>
        <dbReference type="SAM" id="Phobius"/>
    </source>
</evidence>
<evidence type="ECO:0000313" key="21">
    <source>
        <dbReference type="Proteomes" id="UP001162483"/>
    </source>
</evidence>
<keyword evidence="10 18" id="KW-0472">Membrane</keyword>
<keyword evidence="12 16" id="KW-0675">Receptor</keyword>
<dbReference type="InterPro" id="IPR017452">
    <property type="entry name" value="GPCR_Rhodpsn_7TM"/>
</dbReference>